<sequence length="180" mass="19334">MASTTASPCGPRPGLFSPAHSRFVGPYLERPNSEFESDQRTSQFWLERWTSGAATSASPAAPYWAIGAGGRRWSTPAHDQRRATGRFAPVSGAGGPVLVDQRTVPKITGRPAPLTGVNHPVARRWSCAGVDQRRPPAPIAQYGAAGLALVAAPDVQRSSQNWLVRWSYAGPPAQVHQRTE</sequence>
<reference evidence="2" key="2">
    <citation type="submission" date="2023-06" db="EMBL/GenBank/DDBJ databases">
        <authorList>
            <person name="Swenson N.G."/>
            <person name="Wegrzyn J.L."/>
            <person name="Mcevoy S.L."/>
        </authorList>
    </citation>
    <scope>NUCLEOTIDE SEQUENCE</scope>
    <source>
        <strain evidence="2">NS2018</strain>
        <tissue evidence="2">Leaf</tissue>
    </source>
</reference>
<name>A0AA39SBN2_ACESA</name>
<protein>
    <submittedName>
        <fullName evidence="2">Uncharacterized protein</fullName>
    </submittedName>
</protein>
<gene>
    <name evidence="2" type="ORF">LWI29_024325</name>
</gene>
<dbReference type="Proteomes" id="UP001168877">
    <property type="component" value="Unassembled WGS sequence"/>
</dbReference>
<organism evidence="2 3">
    <name type="scientific">Acer saccharum</name>
    <name type="common">Sugar maple</name>
    <dbReference type="NCBI Taxonomy" id="4024"/>
    <lineage>
        <taxon>Eukaryota</taxon>
        <taxon>Viridiplantae</taxon>
        <taxon>Streptophyta</taxon>
        <taxon>Embryophyta</taxon>
        <taxon>Tracheophyta</taxon>
        <taxon>Spermatophyta</taxon>
        <taxon>Magnoliopsida</taxon>
        <taxon>eudicotyledons</taxon>
        <taxon>Gunneridae</taxon>
        <taxon>Pentapetalae</taxon>
        <taxon>rosids</taxon>
        <taxon>malvids</taxon>
        <taxon>Sapindales</taxon>
        <taxon>Sapindaceae</taxon>
        <taxon>Hippocastanoideae</taxon>
        <taxon>Acereae</taxon>
        <taxon>Acer</taxon>
    </lineage>
</organism>
<reference evidence="2" key="1">
    <citation type="journal article" date="2022" name="Plant J.">
        <title>Strategies of tolerance reflected in two North American maple genomes.</title>
        <authorList>
            <person name="McEvoy S.L."/>
            <person name="Sezen U.U."/>
            <person name="Trouern-Trend A."/>
            <person name="McMahon S.M."/>
            <person name="Schaberg P.G."/>
            <person name="Yang J."/>
            <person name="Wegrzyn J.L."/>
            <person name="Swenson N.G."/>
        </authorList>
    </citation>
    <scope>NUCLEOTIDE SEQUENCE</scope>
    <source>
        <strain evidence="2">NS2018</strain>
    </source>
</reference>
<proteinExistence type="predicted"/>
<evidence type="ECO:0000256" key="1">
    <source>
        <dbReference type="SAM" id="MobiDB-lite"/>
    </source>
</evidence>
<keyword evidence="3" id="KW-1185">Reference proteome</keyword>
<evidence type="ECO:0000313" key="3">
    <source>
        <dbReference type="Proteomes" id="UP001168877"/>
    </source>
</evidence>
<accession>A0AA39SBN2</accession>
<dbReference type="EMBL" id="JAUESC010000015">
    <property type="protein sequence ID" value="KAK0594676.1"/>
    <property type="molecule type" value="Genomic_DNA"/>
</dbReference>
<feature type="region of interest" description="Disordered" evidence="1">
    <location>
        <begin position="1"/>
        <end position="23"/>
    </location>
</feature>
<evidence type="ECO:0000313" key="2">
    <source>
        <dbReference type="EMBL" id="KAK0594676.1"/>
    </source>
</evidence>
<feature type="region of interest" description="Disordered" evidence="1">
    <location>
        <begin position="72"/>
        <end position="95"/>
    </location>
</feature>
<dbReference type="AlphaFoldDB" id="A0AA39SBN2"/>
<comment type="caution">
    <text evidence="2">The sequence shown here is derived from an EMBL/GenBank/DDBJ whole genome shotgun (WGS) entry which is preliminary data.</text>
</comment>